<gene>
    <name evidence="1" type="ORF">CPB84DRAFT_1855079</name>
</gene>
<proteinExistence type="predicted"/>
<evidence type="ECO:0000313" key="1">
    <source>
        <dbReference type="EMBL" id="KAF8871304.1"/>
    </source>
</evidence>
<organism evidence="1 2">
    <name type="scientific">Gymnopilus junonius</name>
    <name type="common">Spectacular rustgill mushroom</name>
    <name type="synonym">Gymnopilus spectabilis subsp. junonius</name>
    <dbReference type="NCBI Taxonomy" id="109634"/>
    <lineage>
        <taxon>Eukaryota</taxon>
        <taxon>Fungi</taxon>
        <taxon>Dikarya</taxon>
        <taxon>Basidiomycota</taxon>
        <taxon>Agaricomycotina</taxon>
        <taxon>Agaricomycetes</taxon>
        <taxon>Agaricomycetidae</taxon>
        <taxon>Agaricales</taxon>
        <taxon>Agaricineae</taxon>
        <taxon>Hymenogastraceae</taxon>
        <taxon>Gymnopilus</taxon>
    </lineage>
</organism>
<keyword evidence="2" id="KW-1185">Reference proteome</keyword>
<protein>
    <submittedName>
        <fullName evidence="1">Uncharacterized protein</fullName>
    </submittedName>
</protein>
<dbReference type="AlphaFoldDB" id="A0A9P5TGA9"/>
<dbReference type="Proteomes" id="UP000724874">
    <property type="component" value="Unassembled WGS sequence"/>
</dbReference>
<dbReference type="EMBL" id="JADNYJ010000313">
    <property type="protein sequence ID" value="KAF8871304.1"/>
    <property type="molecule type" value="Genomic_DNA"/>
</dbReference>
<name>A0A9P5TGA9_GYMJU</name>
<comment type="caution">
    <text evidence="1">The sequence shown here is derived from an EMBL/GenBank/DDBJ whole genome shotgun (WGS) entry which is preliminary data.</text>
</comment>
<sequence length="249" mass="28572">MRPGEADEWVEGLNEILCRNHFQLKTLYCNEGLDISKIIKSRPELQELGIYTNGGTEDVLKPLKEFQTAGTHLPLVFTLERESFYPTFDHIGIFPAFYPADQNATLHHTLGDSMGCDLGSDMLANPKKVSQLSIYLGHANDMQIVHTIAENMASIFQGIKWLNLYLESRFDISLQDMNELLSFYPQLSELNFYRWNNEEGDTDLDVPENIKLSSVKQWVEICPELISVTFSDGETTERNSNTDDWRVRR</sequence>
<evidence type="ECO:0000313" key="2">
    <source>
        <dbReference type="Proteomes" id="UP000724874"/>
    </source>
</evidence>
<dbReference type="OrthoDB" id="3065666at2759"/>
<accession>A0A9P5TGA9</accession>
<reference evidence="1" key="1">
    <citation type="submission" date="2020-11" db="EMBL/GenBank/DDBJ databases">
        <authorList>
            <consortium name="DOE Joint Genome Institute"/>
            <person name="Ahrendt S."/>
            <person name="Riley R."/>
            <person name="Andreopoulos W."/>
            <person name="LaButti K."/>
            <person name="Pangilinan J."/>
            <person name="Ruiz-duenas F.J."/>
            <person name="Barrasa J.M."/>
            <person name="Sanchez-Garcia M."/>
            <person name="Camarero S."/>
            <person name="Miyauchi S."/>
            <person name="Serrano A."/>
            <person name="Linde D."/>
            <person name="Babiker R."/>
            <person name="Drula E."/>
            <person name="Ayuso-Fernandez I."/>
            <person name="Pacheco R."/>
            <person name="Padilla G."/>
            <person name="Ferreira P."/>
            <person name="Barriuso J."/>
            <person name="Kellner H."/>
            <person name="Castanera R."/>
            <person name="Alfaro M."/>
            <person name="Ramirez L."/>
            <person name="Pisabarro A.G."/>
            <person name="Kuo A."/>
            <person name="Tritt A."/>
            <person name="Lipzen A."/>
            <person name="He G."/>
            <person name="Yan M."/>
            <person name="Ng V."/>
            <person name="Cullen D."/>
            <person name="Martin F."/>
            <person name="Rosso M.-N."/>
            <person name="Henrissat B."/>
            <person name="Hibbett D."/>
            <person name="Martinez A.T."/>
            <person name="Grigoriev I.V."/>
        </authorList>
    </citation>
    <scope>NUCLEOTIDE SEQUENCE</scope>
    <source>
        <strain evidence="1">AH 44721</strain>
    </source>
</reference>